<dbReference type="Proteomes" id="UP000663505">
    <property type="component" value="Chromosome"/>
</dbReference>
<dbReference type="InterPro" id="IPR013833">
    <property type="entry name" value="Cyt_c_oxidase_su3_a-hlx"/>
</dbReference>
<evidence type="ECO:0000313" key="8">
    <source>
        <dbReference type="EMBL" id="QSO46541.1"/>
    </source>
</evidence>
<protein>
    <recommendedName>
        <fullName evidence="7">Heme-copper oxidase subunit III family profile domain-containing protein</fullName>
    </recommendedName>
</protein>
<evidence type="ECO:0000256" key="5">
    <source>
        <dbReference type="RuleBase" id="RU003376"/>
    </source>
</evidence>
<dbReference type="InterPro" id="IPR000298">
    <property type="entry name" value="Cyt_c_oxidase-like_su3"/>
</dbReference>
<evidence type="ECO:0000256" key="2">
    <source>
        <dbReference type="ARBA" id="ARBA00022692"/>
    </source>
</evidence>
<evidence type="ECO:0000256" key="3">
    <source>
        <dbReference type="ARBA" id="ARBA00022989"/>
    </source>
</evidence>
<dbReference type="GO" id="GO:0005886">
    <property type="term" value="C:plasma membrane"/>
    <property type="evidence" value="ECO:0007669"/>
    <property type="project" value="UniProtKB-SubCell"/>
</dbReference>
<gene>
    <name evidence="8" type="ORF">JZ786_19060</name>
</gene>
<proteinExistence type="inferred from homology"/>
<evidence type="ECO:0000256" key="6">
    <source>
        <dbReference type="SAM" id="Phobius"/>
    </source>
</evidence>
<dbReference type="SUPFAM" id="SSF81452">
    <property type="entry name" value="Cytochrome c oxidase subunit III-like"/>
    <property type="match status" value="1"/>
</dbReference>
<keyword evidence="3 6" id="KW-1133">Transmembrane helix</keyword>
<keyword evidence="4 6" id="KW-0472">Membrane</keyword>
<dbReference type="KEGG" id="afx:JZ786_19060"/>
<sequence length="202" mass="22093">MARSEVKQSLNAQPWDAIRHPAVAELTRRELRLGRFGVTLFVISQAIPYFVLVNVRWMLAGSYVPPGINHWIGGLLPTIFLVIGIPFAWFGVRANLRGQKSGLQGWFTVNVVLGVAAVVTLLVALSTYPLGTLSHYGSIYVTCLGVAVFYTIISTIVMLGVIFRCAAGLISARTPFGPESAAVTWTFNAIAWFALYMALYVI</sequence>
<feature type="transmembrane region" description="Helical" evidence="6">
    <location>
        <begin position="137"/>
        <end position="170"/>
    </location>
</feature>
<evidence type="ECO:0000313" key="9">
    <source>
        <dbReference type="Proteomes" id="UP000663505"/>
    </source>
</evidence>
<comment type="similarity">
    <text evidence="5">Belongs to the cytochrome c oxidase subunit 3 family.</text>
</comment>
<dbReference type="PROSITE" id="PS50253">
    <property type="entry name" value="COX3"/>
    <property type="match status" value="1"/>
</dbReference>
<dbReference type="GO" id="GO:0004129">
    <property type="term" value="F:cytochrome-c oxidase activity"/>
    <property type="evidence" value="ECO:0007669"/>
    <property type="project" value="InterPro"/>
</dbReference>
<dbReference type="RefSeq" id="WP_206655910.1">
    <property type="nucleotide sequence ID" value="NZ_CP071182.1"/>
</dbReference>
<keyword evidence="9" id="KW-1185">Reference proteome</keyword>
<accession>A0A9X7VWV3</accession>
<name>A0A9X7VWV3_9BACL</name>
<feature type="transmembrane region" description="Helical" evidence="6">
    <location>
        <begin position="182"/>
        <end position="201"/>
    </location>
</feature>
<feature type="domain" description="Heme-copper oxidase subunit III family profile" evidence="7">
    <location>
        <begin position="1"/>
        <end position="202"/>
    </location>
</feature>
<organism evidence="8 9">
    <name type="scientific">Alicyclobacillus mengziensis</name>
    <dbReference type="NCBI Taxonomy" id="2931921"/>
    <lineage>
        <taxon>Bacteria</taxon>
        <taxon>Bacillati</taxon>
        <taxon>Bacillota</taxon>
        <taxon>Bacilli</taxon>
        <taxon>Bacillales</taxon>
        <taxon>Alicyclobacillaceae</taxon>
        <taxon>Alicyclobacillus</taxon>
    </lineage>
</organism>
<dbReference type="EMBL" id="CP071182">
    <property type="protein sequence ID" value="QSO46541.1"/>
    <property type="molecule type" value="Genomic_DNA"/>
</dbReference>
<evidence type="ECO:0000256" key="4">
    <source>
        <dbReference type="ARBA" id="ARBA00023136"/>
    </source>
</evidence>
<comment type="subcellular location">
    <subcellularLocation>
        <location evidence="5">Cell membrane</location>
        <topology evidence="5">Multi-pass membrane protein</topology>
    </subcellularLocation>
    <subcellularLocation>
        <location evidence="1">Membrane</location>
        <topology evidence="1">Multi-pass membrane protein</topology>
    </subcellularLocation>
</comment>
<feature type="transmembrane region" description="Helical" evidence="6">
    <location>
        <begin position="104"/>
        <end position="125"/>
    </location>
</feature>
<feature type="transmembrane region" description="Helical" evidence="6">
    <location>
        <begin position="36"/>
        <end position="59"/>
    </location>
</feature>
<feature type="transmembrane region" description="Helical" evidence="6">
    <location>
        <begin position="71"/>
        <end position="92"/>
    </location>
</feature>
<dbReference type="AlphaFoldDB" id="A0A9X7VWV3"/>
<evidence type="ECO:0000256" key="1">
    <source>
        <dbReference type="ARBA" id="ARBA00004141"/>
    </source>
</evidence>
<evidence type="ECO:0000259" key="7">
    <source>
        <dbReference type="PROSITE" id="PS50253"/>
    </source>
</evidence>
<dbReference type="GO" id="GO:0022904">
    <property type="term" value="P:respiratory electron transport chain"/>
    <property type="evidence" value="ECO:0007669"/>
    <property type="project" value="InterPro"/>
</dbReference>
<dbReference type="Gene3D" id="1.20.120.80">
    <property type="entry name" value="Cytochrome c oxidase, subunit III, four-helix bundle"/>
    <property type="match status" value="1"/>
</dbReference>
<dbReference type="InterPro" id="IPR035973">
    <property type="entry name" value="Cyt_c_oxidase_su3-like_sf"/>
</dbReference>
<reference evidence="8 9" key="1">
    <citation type="submission" date="2021-02" db="EMBL/GenBank/DDBJ databases">
        <title>Alicyclobacillus curvatus sp. nov. and Alicyclobacillus mengziensis sp. nov., two acidophilic bacteria isolated from acid mine drainage.</title>
        <authorList>
            <person name="Huang Y."/>
        </authorList>
    </citation>
    <scope>NUCLEOTIDE SEQUENCE [LARGE SCALE GENOMIC DNA]</scope>
    <source>
        <strain evidence="8 9">S30H14</strain>
    </source>
</reference>
<keyword evidence="2 5" id="KW-0812">Transmembrane</keyword>